<comment type="catalytic activity">
    <reaction evidence="1">
        <text>ATP + protein L-histidine = ADP + protein N-phospho-L-histidine.</text>
        <dbReference type="EC" id="2.7.13.3"/>
    </reaction>
</comment>
<dbReference type="Gene3D" id="1.10.287.130">
    <property type="match status" value="1"/>
</dbReference>
<evidence type="ECO:0000256" key="5">
    <source>
        <dbReference type="ARBA" id="ARBA00022553"/>
    </source>
</evidence>
<evidence type="ECO:0000256" key="1">
    <source>
        <dbReference type="ARBA" id="ARBA00000085"/>
    </source>
</evidence>
<dbReference type="SUPFAM" id="SSF55874">
    <property type="entry name" value="ATPase domain of HSP90 chaperone/DNA topoisomerase II/histidine kinase"/>
    <property type="match status" value="1"/>
</dbReference>
<name>A0AA37WMD5_9ALTE</name>
<dbReference type="NCBIfam" id="TIGR03785">
    <property type="entry name" value="marine_sort_HK"/>
    <property type="match status" value="1"/>
</dbReference>
<keyword evidence="12" id="KW-0902">Two-component regulatory system</keyword>
<keyword evidence="4" id="KW-1003">Cell membrane</keyword>
<dbReference type="CDD" id="cd09622">
    <property type="entry name" value="CBM9_like_HisKa"/>
    <property type="match status" value="1"/>
</dbReference>
<dbReference type="Pfam" id="PF00512">
    <property type="entry name" value="HisKA"/>
    <property type="match status" value="1"/>
</dbReference>
<dbReference type="AlphaFoldDB" id="A0AA37WMD5"/>
<evidence type="ECO:0000313" key="16">
    <source>
        <dbReference type="EMBL" id="GLR72710.1"/>
    </source>
</evidence>
<keyword evidence="10" id="KW-0067">ATP-binding</keyword>
<dbReference type="EC" id="2.7.13.3" evidence="3"/>
<dbReference type="Proteomes" id="UP001156601">
    <property type="component" value="Unassembled WGS sequence"/>
</dbReference>
<feature type="transmembrane region" description="Helical" evidence="14">
    <location>
        <begin position="422"/>
        <end position="441"/>
    </location>
</feature>
<dbReference type="Gene3D" id="2.60.40.1190">
    <property type="match status" value="1"/>
</dbReference>
<feature type="domain" description="Histidine kinase" evidence="15">
    <location>
        <begin position="504"/>
        <end position="713"/>
    </location>
</feature>
<dbReference type="PROSITE" id="PS50109">
    <property type="entry name" value="HIS_KIN"/>
    <property type="match status" value="1"/>
</dbReference>
<evidence type="ECO:0000256" key="10">
    <source>
        <dbReference type="ARBA" id="ARBA00022840"/>
    </source>
</evidence>
<dbReference type="InterPro" id="IPR003661">
    <property type="entry name" value="HisK_dim/P_dom"/>
</dbReference>
<evidence type="ECO:0000256" key="13">
    <source>
        <dbReference type="ARBA" id="ARBA00023136"/>
    </source>
</evidence>
<evidence type="ECO:0000256" key="6">
    <source>
        <dbReference type="ARBA" id="ARBA00022679"/>
    </source>
</evidence>
<dbReference type="CDD" id="cd00082">
    <property type="entry name" value="HisKA"/>
    <property type="match status" value="1"/>
</dbReference>
<dbReference type="InterPro" id="IPR022510">
    <property type="entry name" value="Sortase_His-kinase"/>
</dbReference>
<dbReference type="SMART" id="SM00387">
    <property type="entry name" value="HATPase_c"/>
    <property type="match status" value="1"/>
</dbReference>
<dbReference type="SUPFAM" id="SSF49344">
    <property type="entry name" value="CBD9-like"/>
    <property type="match status" value="1"/>
</dbReference>
<proteinExistence type="predicted"/>
<evidence type="ECO:0000256" key="7">
    <source>
        <dbReference type="ARBA" id="ARBA00022692"/>
    </source>
</evidence>
<evidence type="ECO:0000256" key="14">
    <source>
        <dbReference type="SAM" id="Phobius"/>
    </source>
</evidence>
<comment type="subcellular location">
    <subcellularLocation>
        <location evidence="2">Cell membrane</location>
        <topology evidence="2">Multi-pass membrane protein</topology>
    </subcellularLocation>
</comment>
<protein>
    <recommendedName>
        <fullName evidence="3">histidine kinase</fullName>
        <ecNumber evidence="3">2.7.13.3</ecNumber>
    </recommendedName>
</protein>
<evidence type="ECO:0000256" key="12">
    <source>
        <dbReference type="ARBA" id="ARBA00023012"/>
    </source>
</evidence>
<keyword evidence="13 14" id="KW-0472">Membrane</keyword>
<dbReference type="EMBL" id="BSOT01000012">
    <property type="protein sequence ID" value="GLR72710.1"/>
    <property type="molecule type" value="Genomic_DNA"/>
</dbReference>
<evidence type="ECO:0000313" key="17">
    <source>
        <dbReference type="Proteomes" id="UP001156601"/>
    </source>
</evidence>
<sequence>MMKFGLRLRAKMLLLSSFLLAIPYLGYQYVWELESYLRIGQEQTLVGTASAVATALHERPALFDNQSEFLADVSPGKDLIAHDIQYPVQLDGRLDDWQEYQHKMLDYGASSLIEQSQVYRPASLQFKHMVGKYEQFLYAIFDVTDDNLVFRPQNSLRVDRNDFLQIAMVTSDGLFKRYLIAPYEPGWVNAYLLDQNTDTLTPVSLETKIQGQWRITSQGYNIELRFPVSMLSSNIAFAIGDVDDEVSRQFNYLIGTANPTNVDDLGNVLSPSPEIERIISGLKYSNARIWVVDNQRRVLAKSGDILTAGGFTVAEGRPANPNAWQRFELDYLKPLYQKLLTKPANEFIDDLANAYALEGTDISNALSGQSDTLWRLTSDNKAIILSAAHPIYHDGDVMGAVVVEQTTHGIRTLRNQALEKQFNFILAVIVLGILSLFLLASRISNRIRDLRNATESAIDHTGKIIGNIRPSKSADEIGDLSRTFHQVLDKLAQYNAYLENMASRLSHELRTPVAVVNSSLDNILLDPENQETYTQRAKEGISRLSKILNNMSEATRLEEAIKRSDKEEFDLGALLTSCIEGYRMTHDEHKFQLDIDVDKHVMLGEPDLFAQMLDKVVTNAVEFSKVGDPIKIRAFKKRQGVAISVTNAGTLLPDNMKNQLLNSMVSVRASTTSESSHLGLGLFIAKIIAEFHQGSIEIDNLPDHSGVIVLLQF</sequence>
<dbReference type="Gene3D" id="6.10.340.10">
    <property type="match status" value="1"/>
</dbReference>
<dbReference type="InterPro" id="IPR005467">
    <property type="entry name" value="His_kinase_dom"/>
</dbReference>
<evidence type="ECO:0000256" key="4">
    <source>
        <dbReference type="ARBA" id="ARBA00022475"/>
    </source>
</evidence>
<dbReference type="InterPro" id="IPR036097">
    <property type="entry name" value="HisK_dim/P_sf"/>
</dbReference>
<organism evidence="16 17">
    <name type="scientific">Agaribacter marinus</name>
    <dbReference type="NCBI Taxonomy" id="1431249"/>
    <lineage>
        <taxon>Bacteria</taxon>
        <taxon>Pseudomonadati</taxon>
        <taxon>Pseudomonadota</taxon>
        <taxon>Gammaproteobacteria</taxon>
        <taxon>Alteromonadales</taxon>
        <taxon>Alteromonadaceae</taxon>
        <taxon>Agaribacter</taxon>
    </lineage>
</organism>
<reference evidence="16" key="1">
    <citation type="journal article" date="2014" name="Int. J. Syst. Evol. Microbiol.">
        <title>Complete genome sequence of Corynebacterium casei LMG S-19264T (=DSM 44701T), isolated from a smear-ripened cheese.</title>
        <authorList>
            <consortium name="US DOE Joint Genome Institute (JGI-PGF)"/>
            <person name="Walter F."/>
            <person name="Albersmeier A."/>
            <person name="Kalinowski J."/>
            <person name="Ruckert C."/>
        </authorList>
    </citation>
    <scope>NUCLEOTIDE SEQUENCE</scope>
    <source>
        <strain evidence="16">NBRC 110023</strain>
    </source>
</reference>
<dbReference type="SMART" id="SM00388">
    <property type="entry name" value="HisKA"/>
    <property type="match status" value="1"/>
</dbReference>
<keyword evidence="17" id="KW-1185">Reference proteome</keyword>
<dbReference type="SUPFAM" id="SSF47384">
    <property type="entry name" value="Homodimeric domain of signal transducing histidine kinase"/>
    <property type="match status" value="1"/>
</dbReference>
<reference evidence="16" key="2">
    <citation type="submission" date="2023-01" db="EMBL/GenBank/DDBJ databases">
        <title>Draft genome sequence of Agaribacter marinus strain NBRC 110023.</title>
        <authorList>
            <person name="Sun Q."/>
            <person name="Mori K."/>
        </authorList>
    </citation>
    <scope>NUCLEOTIDE SEQUENCE</scope>
    <source>
        <strain evidence="16">NBRC 110023</strain>
    </source>
</reference>
<evidence type="ECO:0000256" key="9">
    <source>
        <dbReference type="ARBA" id="ARBA00022777"/>
    </source>
</evidence>
<dbReference type="Pfam" id="PF02518">
    <property type="entry name" value="HATPase_c"/>
    <property type="match status" value="1"/>
</dbReference>
<dbReference type="GO" id="GO:0000155">
    <property type="term" value="F:phosphorelay sensor kinase activity"/>
    <property type="evidence" value="ECO:0007669"/>
    <property type="project" value="InterPro"/>
</dbReference>
<dbReference type="Gene3D" id="3.30.565.10">
    <property type="entry name" value="Histidine kinase-like ATPase, C-terminal domain"/>
    <property type="match status" value="1"/>
</dbReference>
<keyword evidence="9 16" id="KW-0418">Kinase</keyword>
<dbReference type="GO" id="GO:0005886">
    <property type="term" value="C:plasma membrane"/>
    <property type="evidence" value="ECO:0007669"/>
    <property type="project" value="UniProtKB-SubCell"/>
</dbReference>
<keyword evidence="5" id="KW-0597">Phosphoprotein</keyword>
<dbReference type="InterPro" id="IPR003594">
    <property type="entry name" value="HATPase_dom"/>
</dbReference>
<evidence type="ECO:0000256" key="2">
    <source>
        <dbReference type="ARBA" id="ARBA00004651"/>
    </source>
</evidence>
<gene>
    <name evidence="16" type="ORF">GCM10007852_36180</name>
</gene>
<dbReference type="InterPro" id="IPR036890">
    <property type="entry name" value="HATPase_C_sf"/>
</dbReference>
<evidence type="ECO:0000256" key="3">
    <source>
        <dbReference type="ARBA" id="ARBA00012438"/>
    </source>
</evidence>
<dbReference type="PANTHER" id="PTHR45528">
    <property type="entry name" value="SENSOR HISTIDINE KINASE CPXA"/>
    <property type="match status" value="1"/>
</dbReference>
<accession>A0AA37WMD5</accession>
<evidence type="ECO:0000259" key="15">
    <source>
        <dbReference type="PROSITE" id="PS50109"/>
    </source>
</evidence>
<evidence type="ECO:0000256" key="8">
    <source>
        <dbReference type="ARBA" id="ARBA00022741"/>
    </source>
</evidence>
<dbReference type="PANTHER" id="PTHR45528:SF1">
    <property type="entry name" value="SENSOR HISTIDINE KINASE CPXA"/>
    <property type="match status" value="1"/>
</dbReference>
<dbReference type="InterPro" id="IPR050398">
    <property type="entry name" value="HssS/ArlS-like"/>
</dbReference>
<keyword evidence="8" id="KW-0547">Nucleotide-binding</keyword>
<dbReference type="GO" id="GO:0005524">
    <property type="term" value="F:ATP binding"/>
    <property type="evidence" value="ECO:0007669"/>
    <property type="project" value="UniProtKB-KW"/>
</dbReference>
<keyword evidence="6" id="KW-0808">Transferase</keyword>
<keyword evidence="11 14" id="KW-1133">Transmembrane helix</keyword>
<comment type="caution">
    <text evidence="16">The sequence shown here is derived from an EMBL/GenBank/DDBJ whole genome shotgun (WGS) entry which is preliminary data.</text>
</comment>
<keyword evidence="7 14" id="KW-0812">Transmembrane</keyword>
<evidence type="ECO:0000256" key="11">
    <source>
        <dbReference type="ARBA" id="ARBA00022989"/>
    </source>
</evidence>